<keyword evidence="2" id="KW-0472">Membrane</keyword>
<keyword evidence="2" id="KW-0812">Transmembrane</keyword>
<evidence type="ECO:0000313" key="3">
    <source>
        <dbReference type="EMBL" id="GAA2323927.1"/>
    </source>
</evidence>
<dbReference type="EMBL" id="BAAASD010000001">
    <property type="protein sequence ID" value="GAA2323927.1"/>
    <property type="molecule type" value="Genomic_DNA"/>
</dbReference>
<protein>
    <submittedName>
        <fullName evidence="3">Uncharacterized protein</fullName>
    </submittedName>
</protein>
<reference evidence="3 4" key="1">
    <citation type="journal article" date="2019" name="Int. J. Syst. Evol. Microbiol.">
        <title>The Global Catalogue of Microorganisms (GCM) 10K type strain sequencing project: providing services to taxonomists for standard genome sequencing and annotation.</title>
        <authorList>
            <consortium name="The Broad Institute Genomics Platform"/>
            <consortium name="The Broad Institute Genome Sequencing Center for Infectious Disease"/>
            <person name="Wu L."/>
            <person name="Ma J."/>
        </authorList>
    </citation>
    <scope>NUCLEOTIDE SEQUENCE [LARGE SCALE GENOMIC DNA]</scope>
    <source>
        <strain evidence="3 4">JCM 4316</strain>
    </source>
</reference>
<feature type="region of interest" description="Disordered" evidence="1">
    <location>
        <begin position="44"/>
        <end position="64"/>
    </location>
</feature>
<sequence>MTHRAAMTREAGLRRPKDRSPGSWLPITTTAGVMVLPGAAVSAFGLRGARPTGGRRNEPGPRTA</sequence>
<evidence type="ECO:0000256" key="1">
    <source>
        <dbReference type="SAM" id="MobiDB-lite"/>
    </source>
</evidence>
<keyword evidence="2" id="KW-1133">Transmembrane helix</keyword>
<organism evidence="3 4">
    <name type="scientific">Streptomyces cuspidosporus</name>
    <dbReference type="NCBI Taxonomy" id="66882"/>
    <lineage>
        <taxon>Bacteria</taxon>
        <taxon>Bacillati</taxon>
        <taxon>Actinomycetota</taxon>
        <taxon>Actinomycetes</taxon>
        <taxon>Kitasatosporales</taxon>
        <taxon>Streptomycetaceae</taxon>
        <taxon>Streptomyces</taxon>
    </lineage>
</organism>
<feature type="compositionally biased region" description="Basic and acidic residues" evidence="1">
    <location>
        <begin position="55"/>
        <end position="64"/>
    </location>
</feature>
<feature type="region of interest" description="Disordered" evidence="1">
    <location>
        <begin position="1"/>
        <end position="24"/>
    </location>
</feature>
<feature type="compositionally biased region" description="Basic and acidic residues" evidence="1">
    <location>
        <begin position="11"/>
        <end position="20"/>
    </location>
</feature>
<comment type="caution">
    <text evidence="3">The sequence shown here is derived from an EMBL/GenBank/DDBJ whole genome shotgun (WGS) entry which is preliminary data.</text>
</comment>
<name>A0ABN3F9T3_9ACTN</name>
<dbReference type="Proteomes" id="UP001500253">
    <property type="component" value="Unassembled WGS sequence"/>
</dbReference>
<gene>
    <name evidence="3" type="ORF">GCM10010246_00780</name>
</gene>
<keyword evidence="4" id="KW-1185">Reference proteome</keyword>
<proteinExistence type="predicted"/>
<evidence type="ECO:0000313" key="4">
    <source>
        <dbReference type="Proteomes" id="UP001500253"/>
    </source>
</evidence>
<feature type="transmembrane region" description="Helical" evidence="2">
    <location>
        <begin position="24"/>
        <end position="46"/>
    </location>
</feature>
<evidence type="ECO:0000256" key="2">
    <source>
        <dbReference type="SAM" id="Phobius"/>
    </source>
</evidence>
<accession>A0ABN3F9T3</accession>